<dbReference type="RefSeq" id="WP_165267961.1">
    <property type="nucleotide sequence ID" value="NZ_JAALLS010000009.1"/>
</dbReference>
<proteinExistence type="predicted"/>
<dbReference type="AlphaFoldDB" id="A0A6M1TDS4"/>
<sequence length="66" mass="7885">MSTKEEIKQRGMKALLKELGDVDTEVFIKMLIREPFDYTKWQRDLWADMDVDEISEQATEYQKKKG</sequence>
<reference evidence="1 2" key="1">
    <citation type="submission" date="2020-02" db="EMBL/GenBank/DDBJ databases">
        <title>Aliifodinibius halophilus 2W32, complete genome.</title>
        <authorList>
            <person name="Li Y."/>
            <person name="Wu S."/>
        </authorList>
    </citation>
    <scope>NUCLEOTIDE SEQUENCE [LARGE SCALE GENOMIC DNA]</scope>
    <source>
        <strain evidence="1 2">2W32</strain>
    </source>
</reference>
<accession>A0A6M1TDS4</accession>
<keyword evidence="2" id="KW-1185">Reference proteome</keyword>
<gene>
    <name evidence="1" type="ORF">G3569_08185</name>
</gene>
<name>A0A6M1TDS4_9BACT</name>
<evidence type="ECO:0000313" key="1">
    <source>
        <dbReference type="EMBL" id="NGP88332.1"/>
    </source>
</evidence>
<dbReference type="EMBL" id="JAALLS010000009">
    <property type="protein sequence ID" value="NGP88332.1"/>
    <property type="molecule type" value="Genomic_DNA"/>
</dbReference>
<protein>
    <submittedName>
        <fullName evidence="1">Uncharacterized protein</fullName>
    </submittedName>
</protein>
<dbReference type="Proteomes" id="UP000479132">
    <property type="component" value="Unassembled WGS sequence"/>
</dbReference>
<organism evidence="1 2">
    <name type="scientific">Fodinibius halophilus</name>
    <dbReference type="NCBI Taxonomy" id="1736908"/>
    <lineage>
        <taxon>Bacteria</taxon>
        <taxon>Pseudomonadati</taxon>
        <taxon>Balneolota</taxon>
        <taxon>Balneolia</taxon>
        <taxon>Balneolales</taxon>
        <taxon>Balneolaceae</taxon>
        <taxon>Fodinibius</taxon>
    </lineage>
</organism>
<comment type="caution">
    <text evidence="1">The sequence shown here is derived from an EMBL/GenBank/DDBJ whole genome shotgun (WGS) entry which is preliminary data.</text>
</comment>
<evidence type="ECO:0000313" key="2">
    <source>
        <dbReference type="Proteomes" id="UP000479132"/>
    </source>
</evidence>